<evidence type="ECO:0000256" key="11">
    <source>
        <dbReference type="ARBA" id="ARBA00022837"/>
    </source>
</evidence>
<comment type="similarity">
    <text evidence="3">Belongs to the LCL3 family.</text>
</comment>
<evidence type="ECO:0000256" key="5">
    <source>
        <dbReference type="ARBA" id="ARBA00014651"/>
    </source>
</evidence>
<evidence type="ECO:0000256" key="15">
    <source>
        <dbReference type="SAM" id="Phobius"/>
    </source>
</evidence>
<evidence type="ECO:0000256" key="1">
    <source>
        <dbReference type="ARBA" id="ARBA00004167"/>
    </source>
</evidence>
<dbReference type="Pfam" id="PF00565">
    <property type="entry name" value="SNase"/>
    <property type="match status" value="1"/>
</dbReference>
<evidence type="ECO:0000256" key="3">
    <source>
        <dbReference type="ARBA" id="ARBA00005435"/>
    </source>
</evidence>
<reference evidence="18" key="1">
    <citation type="submission" date="2016-05" db="EMBL/GenBank/DDBJ databases">
        <title>Comparative genomics of biotechnologically important yeasts.</title>
        <authorList>
            <consortium name="DOE Joint Genome Institute"/>
            <person name="Riley R."/>
            <person name="Haridas S."/>
            <person name="Wolfe K.H."/>
            <person name="Lopes M.R."/>
            <person name="Hittinger C.T."/>
            <person name="Goker M."/>
            <person name="Salamov A."/>
            <person name="Wisecaver J."/>
            <person name="Long T.M."/>
            <person name="Aerts A.L."/>
            <person name="Barry K."/>
            <person name="Choi C."/>
            <person name="Clum A."/>
            <person name="Coughlan A.Y."/>
            <person name="Deshpande S."/>
            <person name="Douglass A.P."/>
            <person name="Hanson S.J."/>
            <person name="Klenk H.-P."/>
            <person name="Labutti K."/>
            <person name="Lapidus A."/>
            <person name="Lindquist E."/>
            <person name="Lipzen A."/>
            <person name="Meier-Kolthoff J.P."/>
            <person name="Ohm R.A."/>
            <person name="Otillar R.P."/>
            <person name="Pangilinan J."/>
            <person name="Peng Y."/>
            <person name="Rokas A."/>
            <person name="Rosa C.A."/>
            <person name="Scheuner C."/>
            <person name="Sibirny A.A."/>
            <person name="Slot J.C."/>
            <person name="Stielow J.B."/>
            <person name="Sun H."/>
            <person name="Kurtzman C.P."/>
            <person name="Blackwell M."/>
            <person name="Grigoriev I.V."/>
            <person name="Jeffries T.W."/>
        </authorList>
    </citation>
    <scope>NUCLEOTIDE SEQUENCE [LARGE SCALE GENOMIC DNA]</scope>
    <source>
        <strain evidence="18">NRRL Y-12698</strain>
    </source>
</reference>
<evidence type="ECO:0000256" key="10">
    <source>
        <dbReference type="ARBA" id="ARBA00022801"/>
    </source>
</evidence>
<dbReference type="OrthoDB" id="430293at2759"/>
<dbReference type="GO" id="GO:0016020">
    <property type="term" value="C:membrane"/>
    <property type="evidence" value="ECO:0007669"/>
    <property type="project" value="UniProtKB-SubCell"/>
</dbReference>
<dbReference type="PROSITE" id="PS50830">
    <property type="entry name" value="TNASE_3"/>
    <property type="match status" value="1"/>
</dbReference>
<keyword evidence="12 15" id="KW-1133">Transmembrane helix</keyword>
<evidence type="ECO:0000313" key="18">
    <source>
        <dbReference type="Proteomes" id="UP000094336"/>
    </source>
</evidence>
<keyword evidence="10" id="KW-0378">Hydrolase</keyword>
<keyword evidence="13" id="KW-0496">Mitochondrion</keyword>
<keyword evidence="9" id="KW-0255">Endonuclease</keyword>
<dbReference type="EMBL" id="KV454441">
    <property type="protein sequence ID" value="ODQ77351.1"/>
    <property type="molecule type" value="Genomic_DNA"/>
</dbReference>
<proteinExistence type="inferred from homology"/>
<protein>
    <recommendedName>
        <fullName evidence="4">Probable endonuclease LCL3</fullName>
    </recommendedName>
    <alternativeName>
        <fullName evidence="5">Probable endonuclease lcl3</fullName>
    </alternativeName>
</protein>
<dbReference type="Gene3D" id="2.40.50.90">
    <property type="match status" value="1"/>
</dbReference>
<evidence type="ECO:0000256" key="14">
    <source>
        <dbReference type="ARBA" id="ARBA00023136"/>
    </source>
</evidence>
<dbReference type="RefSeq" id="XP_018982679.1">
    <property type="nucleotide sequence ID" value="XM_019130005.1"/>
</dbReference>
<dbReference type="Proteomes" id="UP000094336">
    <property type="component" value="Unassembled WGS sequence"/>
</dbReference>
<gene>
    <name evidence="17" type="ORF">BABINDRAFT_163609</name>
</gene>
<keyword evidence="18" id="KW-1185">Reference proteome</keyword>
<accession>A0A1E3QI29</accession>
<evidence type="ECO:0000256" key="8">
    <source>
        <dbReference type="ARBA" id="ARBA00022723"/>
    </source>
</evidence>
<dbReference type="STRING" id="984486.A0A1E3QI29"/>
<dbReference type="SMART" id="SM00318">
    <property type="entry name" value="SNc"/>
    <property type="match status" value="1"/>
</dbReference>
<keyword evidence="11" id="KW-0106">Calcium</keyword>
<keyword evidence="6 15" id="KW-0812">Transmembrane</keyword>
<comment type="subcellular location">
    <subcellularLocation>
        <location evidence="1">Membrane</location>
        <topology evidence="1">Single-pass membrane protein</topology>
    </subcellularLocation>
    <subcellularLocation>
        <location evidence="2">Mitochondrion</location>
    </subcellularLocation>
</comment>
<dbReference type="GO" id="GO:0016787">
    <property type="term" value="F:hydrolase activity"/>
    <property type="evidence" value="ECO:0007669"/>
    <property type="project" value="UniProtKB-KW"/>
</dbReference>
<evidence type="ECO:0000313" key="17">
    <source>
        <dbReference type="EMBL" id="ODQ77351.1"/>
    </source>
</evidence>
<organism evidence="17 18">
    <name type="scientific">Babjeviella inositovora NRRL Y-12698</name>
    <dbReference type="NCBI Taxonomy" id="984486"/>
    <lineage>
        <taxon>Eukaryota</taxon>
        <taxon>Fungi</taxon>
        <taxon>Dikarya</taxon>
        <taxon>Ascomycota</taxon>
        <taxon>Saccharomycotina</taxon>
        <taxon>Pichiomycetes</taxon>
        <taxon>Serinales incertae sedis</taxon>
        <taxon>Babjeviella</taxon>
    </lineage>
</organism>
<evidence type="ECO:0000256" key="12">
    <source>
        <dbReference type="ARBA" id="ARBA00022989"/>
    </source>
</evidence>
<dbReference type="GO" id="GO:0046872">
    <property type="term" value="F:metal ion binding"/>
    <property type="evidence" value="ECO:0007669"/>
    <property type="project" value="UniProtKB-KW"/>
</dbReference>
<evidence type="ECO:0000256" key="9">
    <source>
        <dbReference type="ARBA" id="ARBA00022759"/>
    </source>
</evidence>
<evidence type="ECO:0000256" key="6">
    <source>
        <dbReference type="ARBA" id="ARBA00022692"/>
    </source>
</evidence>
<name>A0A1E3QI29_9ASCO</name>
<sequence length="227" mass="25595">MAKSESPSIFSPSVIVLSTGIAASLFLGARVVSKLRRIPQAIQIPPQYLHKKTLFGKVTSVGDGDNFRFYHTPGGFLTGWGWLRATPPINKRGYGKETLSVRLCGVDAPERAHWGNPAQPFSEEALIWLRSYLMGRRVRIKPLSIDQYQRVVAKCWVLRYTGWKDVSAEMIKNGIGVVYEGKTSAEFDGQEERYKRLEAMAKKRRRGLWGVNGALQTPGEYKKVHKQ</sequence>
<dbReference type="GO" id="GO:0005739">
    <property type="term" value="C:mitochondrion"/>
    <property type="evidence" value="ECO:0007669"/>
    <property type="project" value="UniProtKB-SubCell"/>
</dbReference>
<keyword evidence="7" id="KW-0540">Nuclease</keyword>
<dbReference type="PANTHER" id="PTHR12302">
    <property type="entry name" value="EBNA2 BINDING PROTEIN P100"/>
    <property type="match status" value="1"/>
</dbReference>
<dbReference type="GeneID" id="30147858"/>
<feature type="transmembrane region" description="Helical" evidence="15">
    <location>
        <begin position="12"/>
        <end position="32"/>
    </location>
</feature>
<dbReference type="SUPFAM" id="SSF50199">
    <property type="entry name" value="Staphylococcal nuclease"/>
    <property type="match status" value="1"/>
</dbReference>
<evidence type="ECO:0000256" key="2">
    <source>
        <dbReference type="ARBA" id="ARBA00004173"/>
    </source>
</evidence>
<feature type="domain" description="TNase-like" evidence="16">
    <location>
        <begin position="52"/>
        <end position="211"/>
    </location>
</feature>
<dbReference type="AlphaFoldDB" id="A0A1E3QI29"/>
<evidence type="ECO:0000256" key="7">
    <source>
        <dbReference type="ARBA" id="ARBA00022722"/>
    </source>
</evidence>
<dbReference type="InterPro" id="IPR016071">
    <property type="entry name" value="Staphylococal_nuclease_OB-fold"/>
</dbReference>
<dbReference type="PANTHER" id="PTHR12302:SF3">
    <property type="entry name" value="SERINE_THREONINE-PROTEIN KINASE 31"/>
    <property type="match status" value="1"/>
</dbReference>
<dbReference type="InterPro" id="IPR035437">
    <property type="entry name" value="SNase_OB-fold_sf"/>
</dbReference>
<dbReference type="GO" id="GO:0004519">
    <property type="term" value="F:endonuclease activity"/>
    <property type="evidence" value="ECO:0007669"/>
    <property type="project" value="UniProtKB-KW"/>
</dbReference>
<evidence type="ECO:0000256" key="4">
    <source>
        <dbReference type="ARBA" id="ARBA00013404"/>
    </source>
</evidence>
<evidence type="ECO:0000259" key="16">
    <source>
        <dbReference type="PROSITE" id="PS50830"/>
    </source>
</evidence>
<keyword evidence="8" id="KW-0479">Metal-binding</keyword>
<evidence type="ECO:0000256" key="13">
    <source>
        <dbReference type="ARBA" id="ARBA00023128"/>
    </source>
</evidence>
<keyword evidence="14 15" id="KW-0472">Membrane</keyword>
<dbReference type="FunFam" id="2.40.50.90:FF:000035">
    <property type="entry name" value="Probable endonuclease LCL3"/>
    <property type="match status" value="1"/>
</dbReference>